<dbReference type="Proteomes" id="UP000464262">
    <property type="component" value="Chromosome 1"/>
</dbReference>
<evidence type="ECO:0000313" key="3">
    <source>
        <dbReference type="Proteomes" id="UP000464262"/>
    </source>
</evidence>
<gene>
    <name evidence="2" type="ORF">GT360_01375</name>
</gene>
<dbReference type="KEGG" id="vas:GT360_01375"/>
<name>A0A7Z2T0Y1_9VIBR</name>
<protein>
    <submittedName>
        <fullName evidence="2">Uncharacterized protein</fullName>
    </submittedName>
</protein>
<keyword evidence="1" id="KW-0812">Transmembrane</keyword>
<evidence type="ECO:0000313" key="2">
    <source>
        <dbReference type="EMBL" id="QIA62262.1"/>
    </source>
</evidence>
<proteinExistence type="predicted"/>
<dbReference type="EMBL" id="CP047475">
    <property type="protein sequence ID" value="QIA62262.1"/>
    <property type="molecule type" value="Genomic_DNA"/>
</dbReference>
<organism evidence="2 3">
    <name type="scientific">Vibrio astriarenae</name>
    <dbReference type="NCBI Taxonomy" id="1481923"/>
    <lineage>
        <taxon>Bacteria</taxon>
        <taxon>Pseudomonadati</taxon>
        <taxon>Pseudomonadota</taxon>
        <taxon>Gammaproteobacteria</taxon>
        <taxon>Vibrionales</taxon>
        <taxon>Vibrionaceae</taxon>
        <taxon>Vibrio</taxon>
    </lineage>
</organism>
<feature type="transmembrane region" description="Helical" evidence="1">
    <location>
        <begin position="6"/>
        <end position="29"/>
    </location>
</feature>
<keyword evidence="1" id="KW-1133">Transmembrane helix</keyword>
<dbReference type="AlphaFoldDB" id="A0A7Z2T0Y1"/>
<sequence length="163" mass="18077">MFKNKHFIVALIVAPILAIIAYFGIDIALSEKPQAAKKGETYKLVSKSNCRYTSGLCDMENGDFKIQFRSDALTTEQLALSLKAVIPLQGIKVSLVDHEQDQGSPIAMTATDSSAQQWQVELPAPQSQESWLRVAVQANDSVYYGDTQTVFVVYETLLDQEDE</sequence>
<keyword evidence="3" id="KW-1185">Reference proteome</keyword>
<dbReference type="RefSeq" id="WP_164647169.1">
    <property type="nucleotide sequence ID" value="NZ_CP047475.1"/>
</dbReference>
<reference evidence="2 3" key="1">
    <citation type="submission" date="2020-01" db="EMBL/GenBank/DDBJ databases">
        <title>Whole genome and functional gene identification of agarase of Vibrio HN897.</title>
        <authorList>
            <person name="Liu Y."/>
            <person name="Zhao Z."/>
        </authorList>
    </citation>
    <scope>NUCLEOTIDE SEQUENCE [LARGE SCALE GENOMIC DNA]</scope>
    <source>
        <strain evidence="2 3">HN897</strain>
    </source>
</reference>
<accession>A0A7Z2T0Y1</accession>
<evidence type="ECO:0000256" key="1">
    <source>
        <dbReference type="SAM" id="Phobius"/>
    </source>
</evidence>
<keyword evidence="1" id="KW-0472">Membrane</keyword>